<dbReference type="EMBL" id="JAGTJR010000014">
    <property type="protein sequence ID" value="KAH7049180.1"/>
    <property type="molecule type" value="Genomic_DNA"/>
</dbReference>
<accession>A0ABQ8G9F5</accession>
<dbReference type="InterPro" id="IPR036291">
    <property type="entry name" value="NAD(P)-bd_dom_sf"/>
</dbReference>
<dbReference type="InterPro" id="IPR051609">
    <property type="entry name" value="NmrA/Isoflavone_reductase-like"/>
</dbReference>
<proteinExistence type="predicted"/>
<name>A0ABQ8G9F5_9PEZI</name>
<protein>
    <submittedName>
        <fullName evidence="4">Isoflavone reductase family protein</fullName>
    </submittedName>
</protein>
<dbReference type="PANTHER" id="PTHR47706">
    <property type="entry name" value="NMRA-LIKE FAMILY PROTEIN"/>
    <property type="match status" value="1"/>
</dbReference>
<keyword evidence="1" id="KW-0521">NADP</keyword>
<dbReference type="Gene3D" id="3.40.50.720">
    <property type="entry name" value="NAD(P)-binding Rossmann-like Domain"/>
    <property type="match status" value="1"/>
</dbReference>
<evidence type="ECO:0000256" key="1">
    <source>
        <dbReference type="ARBA" id="ARBA00022857"/>
    </source>
</evidence>
<reference evidence="4 5" key="1">
    <citation type="journal article" date="2021" name="Nat. Commun.">
        <title>Genetic determinants of endophytism in the Arabidopsis root mycobiome.</title>
        <authorList>
            <person name="Mesny F."/>
            <person name="Miyauchi S."/>
            <person name="Thiergart T."/>
            <person name="Pickel B."/>
            <person name="Atanasova L."/>
            <person name="Karlsson M."/>
            <person name="Huettel B."/>
            <person name="Barry K.W."/>
            <person name="Haridas S."/>
            <person name="Chen C."/>
            <person name="Bauer D."/>
            <person name="Andreopoulos W."/>
            <person name="Pangilinan J."/>
            <person name="LaButti K."/>
            <person name="Riley R."/>
            <person name="Lipzen A."/>
            <person name="Clum A."/>
            <person name="Drula E."/>
            <person name="Henrissat B."/>
            <person name="Kohler A."/>
            <person name="Grigoriev I.V."/>
            <person name="Martin F.M."/>
            <person name="Hacquard S."/>
        </authorList>
    </citation>
    <scope>NUCLEOTIDE SEQUENCE [LARGE SCALE GENOMIC DNA]</scope>
    <source>
        <strain evidence="4 5">MPI-SDFR-AT-0080</strain>
    </source>
</reference>
<evidence type="ECO:0000256" key="2">
    <source>
        <dbReference type="ARBA" id="ARBA00023002"/>
    </source>
</evidence>
<dbReference type="Pfam" id="PF05368">
    <property type="entry name" value="NmrA"/>
    <property type="match status" value="1"/>
</dbReference>
<comment type="caution">
    <text evidence="4">The sequence shown here is derived from an EMBL/GenBank/DDBJ whole genome shotgun (WGS) entry which is preliminary data.</text>
</comment>
<keyword evidence="5" id="KW-1185">Reference proteome</keyword>
<organism evidence="4 5">
    <name type="scientific">Macrophomina phaseolina</name>
    <dbReference type="NCBI Taxonomy" id="35725"/>
    <lineage>
        <taxon>Eukaryota</taxon>
        <taxon>Fungi</taxon>
        <taxon>Dikarya</taxon>
        <taxon>Ascomycota</taxon>
        <taxon>Pezizomycotina</taxon>
        <taxon>Dothideomycetes</taxon>
        <taxon>Dothideomycetes incertae sedis</taxon>
        <taxon>Botryosphaeriales</taxon>
        <taxon>Botryosphaeriaceae</taxon>
        <taxon>Macrophomina</taxon>
    </lineage>
</organism>
<sequence>MVHPDGAHSGLAIRNVLVIGDTDITRSILDQLRHLNPPCQLTLLTAPTTYSASTLSPNLHPKDDARTAPHHLTADLSSPASLRAALTGQDLVISTAHGGDYALQTRLVDAAVAAGVPRFVPHEFGQDSLNEGVQSRLPPYGERARLIKYLRARESEGGGQEAGRNGGEGRVEVESMNGYHAPFSWVALATGTLLDRRLVSGDLGFDIKWQSATVHGSGKEEFAVSSLVWVGRLVARVMARWDSVRNRYLYAAGCVTTADEVIECLQRSTGKEWAVGHIDVEDCVKEAERRLDRGFPDAGMLLMERSVLYDATLDAVEAFKTRKANDMLGAGDEKVEDIVDAAFHEFQQHGKADCGCG</sequence>
<evidence type="ECO:0000313" key="4">
    <source>
        <dbReference type="EMBL" id="KAH7049180.1"/>
    </source>
</evidence>
<evidence type="ECO:0000313" key="5">
    <source>
        <dbReference type="Proteomes" id="UP000774617"/>
    </source>
</evidence>
<evidence type="ECO:0000259" key="3">
    <source>
        <dbReference type="Pfam" id="PF05368"/>
    </source>
</evidence>
<dbReference type="PANTHER" id="PTHR47706:SF10">
    <property type="entry name" value="NMRA-LIKE DOMAIN-CONTAINING PROTEIN"/>
    <property type="match status" value="1"/>
</dbReference>
<gene>
    <name evidence="4" type="ORF">B0J12DRAFT_96621</name>
</gene>
<dbReference type="Proteomes" id="UP000774617">
    <property type="component" value="Unassembled WGS sequence"/>
</dbReference>
<dbReference type="InterPro" id="IPR008030">
    <property type="entry name" value="NmrA-like"/>
</dbReference>
<feature type="domain" description="NmrA-like" evidence="3">
    <location>
        <begin position="73"/>
        <end position="152"/>
    </location>
</feature>
<keyword evidence="2" id="KW-0560">Oxidoreductase</keyword>
<dbReference type="SUPFAM" id="SSF51735">
    <property type="entry name" value="NAD(P)-binding Rossmann-fold domains"/>
    <property type="match status" value="1"/>
</dbReference>